<feature type="region of interest" description="Disordered" evidence="1">
    <location>
        <begin position="107"/>
        <end position="128"/>
    </location>
</feature>
<reference evidence="2 3" key="1">
    <citation type="submission" date="2019-04" db="EMBL/GenBank/DDBJ databases">
        <title>Chromosome genome assembly for Takifugu flavidus.</title>
        <authorList>
            <person name="Xiao S."/>
        </authorList>
    </citation>
    <scope>NUCLEOTIDE SEQUENCE [LARGE SCALE GENOMIC DNA]</scope>
    <source>
        <strain evidence="2">HTHZ2018</strain>
        <tissue evidence="2">Muscle</tissue>
    </source>
</reference>
<dbReference type="Proteomes" id="UP000324091">
    <property type="component" value="Unassembled WGS sequence"/>
</dbReference>
<keyword evidence="3" id="KW-1185">Reference proteome</keyword>
<accession>A0A5C6MIF4</accession>
<proteinExistence type="predicted"/>
<sequence>MKRKQKNVTVIQQKMALTFSLRRREVVECQPMVSEVQERWPALFSSEERSKKGALGEKMGDLLDNEQSNGGQQGVEPRCVEVSGAKVCGAEGGVWKWVEPRLQKMGCSCSTSSDEWSDSDSDSSLSDFPTYVRRSKVTVEHRQHTSAGTQHACLDAELKGDSRSRCDEEP</sequence>
<gene>
    <name evidence="2" type="ORF">D4764_0167470</name>
</gene>
<organism evidence="2 3">
    <name type="scientific">Takifugu flavidus</name>
    <name type="common">sansaifugu</name>
    <dbReference type="NCBI Taxonomy" id="433684"/>
    <lineage>
        <taxon>Eukaryota</taxon>
        <taxon>Metazoa</taxon>
        <taxon>Chordata</taxon>
        <taxon>Craniata</taxon>
        <taxon>Vertebrata</taxon>
        <taxon>Euteleostomi</taxon>
        <taxon>Actinopterygii</taxon>
        <taxon>Neopterygii</taxon>
        <taxon>Teleostei</taxon>
        <taxon>Neoteleostei</taxon>
        <taxon>Acanthomorphata</taxon>
        <taxon>Eupercaria</taxon>
        <taxon>Tetraodontiformes</taxon>
        <taxon>Tetradontoidea</taxon>
        <taxon>Tetraodontidae</taxon>
        <taxon>Takifugu</taxon>
    </lineage>
</organism>
<evidence type="ECO:0000313" key="2">
    <source>
        <dbReference type="EMBL" id="TWW54519.1"/>
    </source>
</evidence>
<dbReference type="EMBL" id="RHFK02000202">
    <property type="protein sequence ID" value="TWW54519.1"/>
    <property type="molecule type" value="Genomic_DNA"/>
</dbReference>
<evidence type="ECO:0000256" key="1">
    <source>
        <dbReference type="SAM" id="MobiDB-lite"/>
    </source>
</evidence>
<dbReference type="AlphaFoldDB" id="A0A5C6MIF4"/>
<evidence type="ECO:0000313" key="3">
    <source>
        <dbReference type="Proteomes" id="UP000324091"/>
    </source>
</evidence>
<name>A0A5C6MIF4_9TELE</name>
<comment type="caution">
    <text evidence="2">The sequence shown here is derived from an EMBL/GenBank/DDBJ whole genome shotgun (WGS) entry which is preliminary data.</text>
</comment>
<protein>
    <submittedName>
        <fullName evidence="2">Uncharacterized protein</fullName>
    </submittedName>
</protein>